<comment type="function">
    <text evidence="4">May play a role in the regulation of cytokinesis.</text>
</comment>
<evidence type="ECO:0000256" key="3">
    <source>
        <dbReference type="ARBA" id="ARBA00023306"/>
    </source>
</evidence>
<dbReference type="GO" id="GO:0005829">
    <property type="term" value="C:cytosol"/>
    <property type="evidence" value="ECO:0007669"/>
    <property type="project" value="TreeGrafter"/>
</dbReference>
<evidence type="ECO:0000256" key="2">
    <source>
        <dbReference type="ARBA" id="ARBA00022618"/>
    </source>
</evidence>
<evidence type="ECO:0000256" key="4">
    <source>
        <dbReference type="ARBA" id="ARBA00044746"/>
    </source>
</evidence>
<name>A0A1A0HJC2_9ASCO</name>
<dbReference type="RefSeq" id="XP_018714419.1">
    <property type="nucleotide sequence ID" value="XM_018856571.1"/>
</dbReference>
<dbReference type="PANTHER" id="PTHR13255:SF0">
    <property type="entry name" value="ATAXIN-10"/>
    <property type="match status" value="1"/>
</dbReference>
<dbReference type="PANTHER" id="PTHR13255">
    <property type="entry name" value="ATAXIN-10"/>
    <property type="match status" value="1"/>
</dbReference>
<comment type="similarity">
    <text evidence="1">Belongs to the ataxin-10 family.</text>
</comment>
<protein>
    <recommendedName>
        <fullName evidence="5">Ataxin-10 homolog</fullName>
    </recommendedName>
</protein>
<dbReference type="OrthoDB" id="379794at2759"/>
<dbReference type="AlphaFoldDB" id="A0A1A0HJC2"/>
<comment type="caution">
    <text evidence="7">The sequence shown here is derived from an EMBL/GenBank/DDBJ whole genome shotgun (WGS) entry which is preliminary data.</text>
</comment>
<dbReference type="GO" id="GO:0051301">
    <property type="term" value="P:cell division"/>
    <property type="evidence" value="ECO:0007669"/>
    <property type="project" value="UniProtKB-KW"/>
</dbReference>
<proteinExistence type="inferred from homology"/>
<accession>A0A1A0HJC2</accession>
<dbReference type="InterPro" id="IPR019156">
    <property type="entry name" value="Ataxin-10_domain"/>
</dbReference>
<keyword evidence="8" id="KW-1185">Reference proteome</keyword>
<dbReference type="Proteomes" id="UP000092555">
    <property type="component" value="Unassembled WGS sequence"/>
</dbReference>
<evidence type="ECO:0000313" key="7">
    <source>
        <dbReference type="EMBL" id="OBA23938.1"/>
    </source>
</evidence>
<sequence>MCHDSNAIKDEIRTLHGLELILSSCVIDEHNPYMKEHAILCLKFLLQDNAMNQEFVAQLEAKQVIDGSALSDAGYEITIADGNVKLKHKPRE</sequence>
<evidence type="ECO:0000313" key="8">
    <source>
        <dbReference type="Proteomes" id="UP000092555"/>
    </source>
</evidence>
<dbReference type="InterPro" id="IPR051374">
    <property type="entry name" value="Ataxin-10/CTR86_families"/>
</dbReference>
<keyword evidence="3" id="KW-0131">Cell cycle</keyword>
<dbReference type="EMBL" id="LXTC01000001">
    <property type="protein sequence ID" value="OBA23938.1"/>
    <property type="molecule type" value="Genomic_DNA"/>
</dbReference>
<keyword evidence="2" id="KW-0132">Cell division</keyword>
<evidence type="ECO:0000259" key="6">
    <source>
        <dbReference type="Pfam" id="PF09759"/>
    </source>
</evidence>
<evidence type="ECO:0000256" key="5">
    <source>
        <dbReference type="ARBA" id="ARBA00044801"/>
    </source>
</evidence>
<evidence type="ECO:0000256" key="1">
    <source>
        <dbReference type="ARBA" id="ARBA00008384"/>
    </source>
</evidence>
<organism evidence="7 8">
    <name type="scientific">Metschnikowia bicuspidata var. bicuspidata NRRL YB-4993</name>
    <dbReference type="NCBI Taxonomy" id="869754"/>
    <lineage>
        <taxon>Eukaryota</taxon>
        <taxon>Fungi</taxon>
        <taxon>Dikarya</taxon>
        <taxon>Ascomycota</taxon>
        <taxon>Saccharomycotina</taxon>
        <taxon>Pichiomycetes</taxon>
        <taxon>Metschnikowiaceae</taxon>
        <taxon>Metschnikowia</taxon>
    </lineage>
</organism>
<dbReference type="Pfam" id="PF09759">
    <property type="entry name" value="Atx10homo_assoc"/>
    <property type="match status" value="1"/>
</dbReference>
<dbReference type="GeneID" id="30029547"/>
<gene>
    <name evidence="7" type="ORF">METBIDRAFT_35102</name>
</gene>
<feature type="domain" description="Ataxin-10" evidence="6">
    <location>
        <begin position="1"/>
        <end position="87"/>
    </location>
</feature>
<reference evidence="7 8" key="1">
    <citation type="submission" date="2016-05" db="EMBL/GenBank/DDBJ databases">
        <title>Comparative genomics of biotechnologically important yeasts.</title>
        <authorList>
            <consortium name="DOE Joint Genome Institute"/>
            <person name="Riley R."/>
            <person name="Haridas S."/>
            <person name="Wolfe K.H."/>
            <person name="Lopes M.R."/>
            <person name="Hittinger C.T."/>
            <person name="Goker M."/>
            <person name="Salamov A."/>
            <person name="Wisecaver J."/>
            <person name="Long T.M."/>
            <person name="Aerts A.L."/>
            <person name="Barry K."/>
            <person name="Choi C."/>
            <person name="Clum A."/>
            <person name="Coughlan A.Y."/>
            <person name="Deshpande S."/>
            <person name="Douglass A.P."/>
            <person name="Hanson S.J."/>
            <person name="Klenk H.-P."/>
            <person name="LaButti K."/>
            <person name="Lapidus A."/>
            <person name="Lindquist E."/>
            <person name="Lipzen A."/>
            <person name="Meier-kolthoff J.P."/>
            <person name="Ohm R.A."/>
            <person name="Otillar R.P."/>
            <person name="Pangilinan J."/>
            <person name="Peng Y."/>
            <person name="Rokas A."/>
            <person name="Rosa C.A."/>
            <person name="Scheuner C."/>
            <person name="Sibirny A.A."/>
            <person name="Slot J.C."/>
            <person name="Stielow J.B."/>
            <person name="Sun H."/>
            <person name="Kurtzman C.P."/>
            <person name="Blackwell M."/>
            <person name="Grigoriev I.V."/>
            <person name="Jeffries T.W."/>
        </authorList>
    </citation>
    <scope>NUCLEOTIDE SEQUENCE [LARGE SCALE GENOMIC DNA]</scope>
    <source>
        <strain evidence="7 8">NRRL YB-4993</strain>
    </source>
</reference>